<keyword evidence="1" id="KW-0472">Membrane</keyword>
<feature type="transmembrane region" description="Helical" evidence="1">
    <location>
        <begin position="195"/>
        <end position="213"/>
    </location>
</feature>
<feature type="transmembrane region" description="Helical" evidence="1">
    <location>
        <begin position="248"/>
        <end position="268"/>
    </location>
</feature>
<dbReference type="PANTHER" id="PTHR36927">
    <property type="entry name" value="BLR4337 PROTEIN"/>
    <property type="match status" value="1"/>
</dbReference>
<feature type="domain" description="Acyltransferase 3" evidence="2">
    <location>
        <begin position="16"/>
        <end position="373"/>
    </location>
</feature>
<name>A0ABV3E280_9ACTN</name>
<dbReference type="Pfam" id="PF01757">
    <property type="entry name" value="Acyl_transf_3"/>
    <property type="match status" value="1"/>
</dbReference>
<protein>
    <submittedName>
        <fullName evidence="3">Acyltransferase family protein</fullName>
    </submittedName>
</protein>
<feature type="transmembrane region" description="Helical" evidence="1">
    <location>
        <begin position="280"/>
        <end position="303"/>
    </location>
</feature>
<feature type="transmembrane region" description="Helical" evidence="1">
    <location>
        <begin position="219"/>
        <end position="236"/>
    </location>
</feature>
<dbReference type="EMBL" id="JBEZLS010000003">
    <property type="protein sequence ID" value="MEU9350334.1"/>
    <property type="molecule type" value="Genomic_DNA"/>
</dbReference>
<keyword evidence="3" id="KW-0808">Transferase</keyword>
<accession>A0ABV3E280</accession>
<feature type="transmembrane region" description="Helical" evidence="1">
    <location>
        <begin position="53"/>
        <end position="73"/>
    </location>
</feature>
<feature type="transmembrane region" description="Helical" evidence="1">
    <location>
        <begin position="315"/>
        <end position="335"/>
    </location>
</feature>
<dbReference type="InterPro" id="IPR050623">
    <property type="entry name" value="Glucan_succinyl_AcylTrfase"/>
</dbReference>
<dbReference type="PANTHER" id="PTHR36927:SF3">
    <property type="entry name" value="GLUCANS BIOSYNTHESIS PROTEIN C"/>
    <property type="match status" value="1"/>
</dbReference>
<evidence type="ECO:0000256" key="1">
    <source>
        <dbReference type="SAM" id="Phobius"/>
    </source>
</evidence>
<keyword evidence="1" id="KW-1133">Transmembrane helix</keyword>
<feature type="transmembrane region" description="Helical" evidence="1">
    <location>
        <begin position="159"/>
        <end position="183"/>
    </location>
</feature>
<keyword evidence="4" id="KW-1185">Reference proteome</keyword>
<dbReference type="RefSeq" id="WP_359977023.1">
    <property type="nucleotide sequence ID" value="NZ_JBEZLS010000003.1"/>
</dbReference>
<feature type="transmembrane region" description="Helical" evidence="1">
    <location>
        <begin position="20"/>
        <end position="38"/>
    </location>
</feature>
<dbReference type="InterPro" id="IPR002656">
    <property type="entry name" value="Acyl_transf_3_dom"/>
</dbReference>
<feature type="transmembrane region" description="Helical" evidence="1">
    <location>
        <begin position="94"/>
        <end position="115"/>
    </location>
</feature>
<organism evidence="3 4">
    <name type="scientific">Streptomyces griseoloalbus</name>
    <dbReference type="NCBI Taxonomy" id="67303"/>
    <lineage>
        <taxon>Bacteria</taxon>
        <taxon>Bacillati</taxon>
        <taxon>Actinomycetota</taxon>
        <taxon>Actinomycetes</taxon>
        <taxon>Kitasatosporales</taxon>
        <taxon>Streptomycetaceae</taxon>
        <taxon>Streptomyces</taxon>
    </lineage>
</organism>
<evidence type="ECO:0000313" key="4">
    <source>
        <dbReference type="Proteomes" id="UP001551582"/>
    </source>
</evidence>
<sequence>MSADTERPAAPGRRGELDVLRALVVVGLVFFHAALVFSPDDDFYVKNAQTTDAVTVLAGLGVVWAMPMLFLVAGIGARHSIRRRGPGGFTRERLLRLGVPLVFATVVLCPLPQWLRLRAADPGYDESYGRFWTRFLTVRPDLADFPFVLEGDHFETGHLWFVVLLLAFCLLLAPVAARLATAAERVIPALRRRPALLLVPALPLAAVNALLGMEEDYAGWNRWAYLPFFVHGFALADDERVREVSRRAAVPVGVLGLVLFAGTAPGFVAGDDPFTAWSPFALVTRALFGAAGWCWVIALLGLLDRPGRPRARPGFGAGSAVLPYLALAALPLYVLHQPVVVAFAYGVVGRSAPMAVKYAVIVAASLAVILVLYEYGVRRSAVTRFLFGMRPVRRTPPGR</sequence>
<dbReference type="Proteomes" id="UP001551582">
    <property type="component" value="Unassembled WGS sequence"/>
</dbReference>
<keyword evidence="1" id="KW-0812">Transmembrane</keyword>
<feature type="transmembrane region" description="Helical" evidence="1">
    <location>
        <begin position="355"/>
        <end position="375"/>
    </location>
</feature>
<comment type="caution">
    <text evidence="3">The sequence shown here is derived from an EMBL/GenBank/DDBJ whole genome shotgun (WGS) entry which is preliminary data.</text>
</comment>
<gene>
    <name evidence="3" type="ORF">AB0D65_04785</name>
</gene>
<reference evidence="3 4" key="1">
    <citation type="submission" date="2024-06" db="EMBL/GenBank/DDBJ databases">
        <title>The Natural Products Discovery Center: Release of the First 8490 Sequenced Strains for Exploring Actinobacteria Biosynthetic Diversity.</title>
        <authorList>
            <person name="Kalkreuter E."/>
            <person name="Kautsar S.A."/>
            <person name="Yang D."/>
            <person name="Bader C.D."/>
            <person name="Teijaro C.N."/>
            <person name="Fluegel L."/>
            <person name="Davis C.M."/>
            <person name="Simpson J.R."/>
            <person name="Lauterbach L."/>
            <person name="Steele A.D."/>
            <person name="Gui C."/>
            <person name="Meng S."/>
            <person name="Li G."/>
            <person name="Viehrig K."/>
            <person name="Ye F."/>
            <person name="Su P."/>
            <person name="Kiefer A.F."/>
            <person name="Nichols A."/>
            <person name="Cepeda A.J."/>
            <person name="Yan W."/>
            <person name="Fan B."/>
            <person name="Jiang Y."/>
            <person name="Adhikari A."/>
            <person name="Zheng C.-J."/>
            <person name="Schuster L."/>
            <person name="Cowan T.M."/>
            <person name="Smanski M.J."/>
            <person name="Chevrette M.G."/>
            <person name="De Carvalho L.P.S."/>
            <person name="Shen B."/>
        </authorList>
    </citation>
    <scope>NUCLEOTIDE SEQUENCE [LARGE SCALE GENOMIC DNA]</scope>
    <source>
        <strain evidence="3 4">NPDC048274</strain>
    </source>
</reference>
<evidence type="ECO:0000259" key="2">
    <source>
        <dbReference type="Pfam" id="PF01757"/>
    </source>
</evidence>
<evidence type="ECO:0000313" key="3">
    <source>
        <dbReference type="EMBL" id="MEU9350334.1"/>
    </source>
</evidence>
<dbReference type="GO" id="GO:0016746">
    <property type="term" value="F:acyltransferase activity"/>
    <property type="evidence" value="ECO:0007669"/>
    <property type="project" value="UniProtKB-KW"/>
</dbReference>
<proteinExistence type="predicted"/>
<keyword evidence="3" id="KW-0012">Acyltransferase</keyword>